<keyword evidence="3" id="KW-1185">Reference proteome</keyword>
<dbReference type="InterPro" id="IPR011059">
    <property type="entry name" value="Metal-dep_hydrolase_composite"/>
</dbReference>
<evidence type="ECO:0000313" key="2">
    <source>
        <dbReference type="EMBL" id="QGU95736.1"/>
    </source>
</evidence>
<feature type="domain" description="Amidohydrolase 3" evidence="1">
    <location>
        <begin position="56"/>
        <end position="75"/>
    </location>
</feature>
<proteinExistence type="predicted"/>
<dbReference type="AlphaFoldDB" id="A0A6I6EXT6"/>
<dbReference type="EMBL" id="CP046522">
    <property type="protein sequence ID" value="QGU95736.1"/>
    <property type="molecule type" value="Genomic_DNA"/>
</dbReference>
<evidence type="ECO:0000259" key="1">
    <source>
        <dbReference type="Pfam" id="PF07969"/>
    </source>
</evidence>
<dbReference type="InterPro" id="IPR050378">
    <property type="entry name" value="Metallo-dep_Hydrolases_sf"/>
</dbReference>
<name>A0A6I6EXT6_9CLOT</name>
<dbReference type="Proteomes" id="UP000422764">
    <property type="component" value="Chromosome"/>
</dbReference>
<dbReference type="Gene3D" id="2.30.40.10">
    <property type="entry name" value="Urease, subunit C, domain 1"/>
    <property type="match status" value="1"/>
</dbReference>
<dbReference type="PANTHER" id="PTHR11647:SF1">
    <property type="entry name" value="COLLAPSIN RESPONSE MEDIATOR PROTEIN"/>
    <property type="match status" value="1"/>
</dbReference>
<dbReference type="SUPFAM" id="SSF51338">
    <property type="entry name" value="Composite domain of metallo-dependent hydrolases"/>
    <property type="match status" value="1"/>
</dbReference>
<sequence>MVALNEEVNGEGINIRILLKNGYIVNFDGKFHGDILVEDGQIIKVGRNITEQAESVIDAEGNYVFPGFIDSHTHIGCHKELGFSKETKAAKLGGTTTIFDFVYPKKGERLITALNSKRSQYEGIDNCKVELHVVISEFTEDMYEQLKEIKRAGVRGVKVYTTHDINKAKQ</sequence>
<dbReference type="InterPro" id="IPR032466">
    <property type="entry name" value="Metal_Hydrolase"/>
</dbReference>
<dbReference type="GO" id="GO:0005829">
    <property type="term" value="C:cytosol"/>
    <property type="evidence" value="ECO:0007669"/>
    <property type="project" value="TreeGrafter"/>
</dbReference>
<reference evidence="2 3" key="1">
    <citation type="submission" date="2019-12" db="EMBL/GenBank/DDBJ databases">
        <title>Genome sequenceing of Clostridium bovifaecis.</title>
        <authorList>
            <person name="Yao Y."/>
        </authorList>
    </citation>
    <scope>NUCLEOTIDE SEQUENCE [LARGE SCALE GENOMIC DNA]</scope>
    <source>
        <strain evidence="2 3">BXX</strain>
    </source>
</reference>
<evidence type="ECO:0000313" key="3">
    <source>
        <dbReference type="Proteomes" id="UP000422764"/>
    </source>
</evidence>
<protein>
    <submittedName>
        <fullName evidence="2">Amidohydrolase family protein</fullName>
    </submittedName>
</protein>
<keyword evidence="2" id="KW-0378">Hydrolase</keyword>
<accession>A0A6I6EXT6</accession>
<organism evidence="2 3">
    <name type="scientific">Clostridium bovifaecis</name>
    <dbReference type="NCBI Taxonomy" id="2184719"/>
    <lineage>
        <taxon>Bacteria</taxon>
        <taxon>Bacillati</taxon>
        <taxon>Bacillota</taxon>
        <taxon>Clostridia</taxon>
        <taxon>Eubacteriales</taxon>
        <taxon>Clostridiaceae</taxon>
        <taxon>Clostridium</taxon>
    </lineage>
</organism>
<dbReference type="InterPro" id="IPR013108">
    <property type="entry name" value="Amidohydro_3"/>
</dbReference>
<dbReference type="GO" id="GO:0016812">
    <property type="term" value="F:hydrolase activity, acting on carbon-nitrogen (but not peptide) bonds, in cyclic amides"/>
    <property type="evidence" value="ECO:0007669"/>
    <property type="project" value="TreeGrafter"/>
</dbReference>
<dbReference type="Gene3D" id="3.20.20.140">
    <property type="entry name" value="Metal-dependent hydrolases"/>
    <property type="match status" value="1"/>
</dbReference>
<dbReference type="SUPFAM" id="SSF51556">
    <property type="entry name" value="Metallo-dependent hydrolases"/>
    <property type="match status" value="1"/>
</dbReference>
<dbReference type="Pfam" id="PF07969">
    <property type="entry name" value="Amidohydro_3"/>
    <property type="match status" value="1"/>
</dbReference>
<dbReference type="PANTHER" id="PTHR11647">
    <property type="entry name" value="HYDRANTOINASE/DIHYDROPYRIMIDINASE FAMILY MEMBER"/>
    <property type="match status" value="1"/>
</dbReference>
<gene>
    <name evidence="2" type="ORF">GOM49_12110</name>
</gene>